<reference evidence="3" key="1">
    <citation type="journal article" date="2023" name="Mol. Phylogenet. Evol.">
        <title>Genome-scale phylogeny and comparative genomics of the fungal order Sordariales.</title>
        <authorList>
            <person name="Hensen N."/>
            <person name="Bonometti L."/>
            <person name="Westerberg I."/>
            <person name="Brannstrom I.O."/>
            <person name="Guillou S."/>
            <person name="Cros-Aarteil S."/>
            <person name="Calhoun S."/>
            <person name="Haridas S."/>
            <person name="Kuo A."/>
            <person name="Mondo S."/>
            <person name="Pangilinan J."/>
            <person name="Riley R."/>
            <person name="LaButti K."/>
            <person name="Andreopoulos B."/>
            <person name="Lipzen A."/>
            <person name="Chen C."/>
            <person name="Yan M."/>
            <person name="Daum C."/>
            <person name="Ng V."/>
            <person name="Clum A."/>
            <person name="Steindorff A."/>
            <person name="Ohm R.A."/>
            <person name="Martin F."/>
            <person name="Silar P."/>
            <person name="Natvig D.O."/>
            <person name="Lalanne C."/>
            <person name="Gautier V."/>
            <person name="Ament-Velasquez S.L."/>
            <person name="Kruys A."/>
            <person name="Hutchinson M.I."/>
            <person name="Powell A.J."/>
            <person name="Barry K."/>
            <person name="Miller A.N."/>
            <person name="Grigoriev I.V."/>
            <person name="Debuchy R."/>
            <person name="Gladieux P."/>
            <person name="Hiltunen Thoren M."/>
            <person name="Johannesson H."/>
        </authorList>
    </citation>
    <scope>NUCLEOTIDE SEQUENCE</scope>
    <source>
        <strain evidence="3">CBS 990.96</strain>
    </source>
</reference>
<reference evidence="3" key="2">
    <citation type="submission" date="2023-05" db="EMBL/GenBank/DDBJ databases">
        <authorList>
            <consortium name="Lawrence Berkeley National Laboratory"/>
            <person name="Steindorff A."/>
            <person name="Hensen N."/>
            <person name="Bonometti L."/>
            <person name="Westerberg I."/>
            <person name="Brannstrom I.O."/>
            <person name="Guillou S."/>
            <person name="Cros-Aarteil S."/>
            <person name="Calhoun S."/>
            <person name="Haridas S."/>
            <person name="Kuo A."/>
            <person name="Mondo S."/>
            <person name="Pangilinan J."/>
            <person name="Riley R."/>
            <person name="Labutti K."/>
            <person name="Andreopoulos B."/>
            <person name="Lipzen A."/>
            <person name="Chen C."/>
            <person name="Yanf M."/>
            <person name="Daum C."/>
            <person name="Ng V."/>
            <person name="Clum A."/>
            <person name="Ohm R."/>
            <person name="Martin F."/>
            <person name="Silar P."/>
            <person name="Natvig D."/>
            <person name="Lalanne C."/>
            <person name="Gautier V."/>
            <person name="Ament-Velasquez S.L."/>
            <person name="Kruys A."/>
            <person name="Hutchinson M.I."/>
            <person name="Powell A.J."/>
            <person name="Barry K."/>
            <person name="Miller A.N."/>
            <person name="Grigoriev I.V."/>
            <person name="Debuchy R."/>
            <person name="Gladieux P."/>
            <person name="Thoren M.H."/>
            <person name="Johannesson H."/>
        </authorList>
    </citation>
    <scope>NUCLEOTIDE SEQUENCE</scope>
    <source>
        <strain evidence="3">CBS 990.96</strain>
    </source>
</reference>
<feature type="signal peptide" evidence="2">
    <location>
        <begin position="1"/>
        <end position="21"/>
    </location>
</feature>
<dbReference type="AlphaFoldDB" id="A0AAN7BGV1"/>
<evidence type="ECO:0000256" key="2">
    <source>
        <dbReference type="SAM" id="SignalP"/>
    </source>
</evidence>
<evidence type="ECO:0000256" key="1">
    <source>
        <dbReference type="SAM" id="MobiDB-lite"/>
    </source>
</evidence>
<dbReference type="Proteomes" id="UP001301958">
    <property type="component" value="Unassembled WGS sequence"/>
</dbReference>
<proteinExistence type="predicted"/>
<evidence type="ECO:0000313" key="4">
    <source>
        <dbReference type="Proteomes" id="UP001301958"/>
    </source>
</evidence>
<organism evidence="3 4">
    <name type="scientific">Podospora fimiseda</name>
    <dbReference type="NCBI Taxonomy" id="252190"/>
    <lineage>
        <taxon>Eukaryota</taxon>
        <taxon>Fungi</taxon>
        <taxon>Dikarya</taxon>
        <taxon>Ascomycota</taxon>
        <taxon>Pezizomycotina</taxon>
        <taxon>Sordariomycetes</taxon>
        <taxon>Sordariomycetidae</taxon>
        <taxon>Sordariales</taxon>
        <taxon>Podosporaceae</taxon>
        <taxon>Podospora</taxon>
    </lineage>
</organism>
<evidence type="ECO:0000313" key="3">
    <source>
        <dbReference type="EMBL" id="KAK4223086.1"/>
    </source>
</evidence>
<feature type="compositionally biased region" description="Polar residues" evidence="1">
    <location>
        <begin position="114"/>
        <end position="139"/>
    </location>
</feature>
<comment type="caution">
    <text evidence="3">The sequence shown here is derived from an EMBL/GenBank/DDBJ whole genome shotgun (WGS) entry which is preliminary data.</text>
</comment>
<accession>A0AAN7BGV1</accession>
<feature type="region of interest" description="Disordered" evidence="1">
    <location>
        <begin position="114"/>
        <end position="140"/>
    </location>
</feature>
<keyword evidence="2" id="KW-0732">Signal</keyword>
<dbReference type="EMBL" id="MU865441">
    <property type="protein sequence ID" value="KAK4223086.1"/>
    <property type="molecule type" value="Genomic_DNA"/>
</dbReference>
<keyword evidence="4" id="KW-1185">Reference proteome</keyword>
<protein>
    <submittedName>
        <fullName evidence="3">Uncharacterized protein</fullName>
    </submittedName>
</protein>
<name>A0AAN7BGV1_9PEZI</name>
<sequence>MKHYIAVVTAIGLATAAVGNAASIPKRDPKFPALNNIFNKNSPVAGTLQNTAANVAGNVQPASQPQQAPVKHRRAIRPAGGGNIGTNLVKGLANGAGNVLPAVLIGGAANHVLSNAQQPSTPQDDSVQTQNQRRQSATIDAQPITAPISIVSSKLAELLEQIQAVSTGNLPSNLPVQKRQAAQPLTAQDAINQLLQIVQQRMDSLPQVQVQKRRRVSDDELNEEKAQALAQLLELMVMSDSDTGVEKREPRILIGPVVSVLTKFFTKQAVQEVAEQAVDAVQTS</sequence>
<feature type="chain" id="PRO_5042823011" evidence="2">
    <location>
        <begin position="22"/>
        <end position="284"/>
    </location>
</feature>
<gene>
    <name evidence="3" type="ORF">QBC38DRAFT_517782</name>
</gene>